<dbReference type="AlphaFoldDB" id="A0A2A5B5K9"/>
<organism evidence="1 2">
    <name type="scientific">SAR86 cluster bacterium</name>
    <dbReference type="NCBI Taxonomy" id="2030880"/>
    <lineage>
        <taxon>Bacteria</taxon>
        <taxon>Pseudomonadati</taxon>
        <taxon>Pseudomonadota</taxon>
        <taxon>Gammaproteobacteria</taxon>
        <taxon>SAR86 cluster</taxon>
    </lineage>
</organism>
<accession>A0A2A5B5K9</accession>
<evidence type="ECO:0000313" key="2">
    <source>
        <dbReference type="Proteomes" id="UP000218327"/>
    </source>
</evidence>
<sequence>MYLNNNRHKIQAITAITTAVLALLWPSFVSAQSLQRLFSTPALRAELDRLRNGSLHPESVTEILTDIAQLPNVTELDNGELEDIIYSVGGAMLRSDGRYTVWINNQSYDQDNLPENIQLLTPFNKGQLRIHDPDSNVSFHLKPGQVLNLTTGQLYESYQYRAVADVVDESEIVREQELPVREEDVQVLIEQAQEIRDITQ</sequence>
<reference evidence="2" key="1">
    <citation type="submission" date="2017-08" db="EMBL/GenBank/DDBJ databases">
        <title>A dynamic microbial community with high functional redundancy inhabits the cold, oxic subseafloor aquifer.</title>
        <authorList>
            <person name="Tully B.J."/>
            <person name="Wheat C.G."/>
            <person name="Glazer B.T."/>
            <person name="Huber J.A."/>
        </authorList>
    </citation>
    <scope>NUCLEOTIDE SEQUENCE [LARGE SCALE GENOMIC DNA]</scope>
</reference>
<evidence type="ECO:0000313" key="1">
    <source>
        <dbReference type="EMBL" id="PCJ26398.1"/>
    </source>
</evidence>
<comment type="caution">
    <text evidence="1">The sequence shown here is derived from an EMBL/GenBank/DDBJ whole genome shotgun (WGS) entry which is preliminary data.</text>
</comment>
<protein>
    <submittedName>
        <fullName evidence="1">Uncharacterized protein</fullName>
    </submittedName>
</protein>
<proteinExistence type="predicted"/>
<gene>
    <name evidence="1" type="ORF">COA96_05190</name>
</gene>
<dbReference type="EMBL" id="NVVJ01000011">
    <property type="protein sequence ID" value="PCJ26398.1"/>
    <property type="molecule type" value="Genomic_DNA"/>
</dbReference>
<name>A0A2A5B5K9_9GAMM</name>
<dbReference type="Proteomes" id="UP000218327">
    <property type="component" value="Unassembled WGS sequence"/>
</dbReference>